<proteinExistence type="predicted"/>
<evidence type="ECO:0000313" key="1">
    <source>
        <dbReference type="EMBL" id="GFH50611.1"/>
    </source>
</evidence>
<dbReference type="Proteomes" id="UP001054902">
    <property type="component" value="Unassembled WGS sequence"/>
</dbReference>
<reference evidence="1 2" key="1">
    <citation type="journal article" date="2021" name="Sci. Rep.">
        <title>The genome of the diatom Chaetoceros tenuissimus carries an ancient integrated fragment of an extant virus.</title>
        <authorList>
            <person name="Hongo Y."/>
            <person name="Kimura K."/>
            <person name="Takaki Y."/>
            <person name="Yoshida Y."/>
            <person name="Baba S."/>
            <person name="Kobayashi G."/>
            <person name="Nagasaki K."/>
            <person name="Hano T."/>
            <person name="Tomaru Y."/>
        </authorList>
    </citation>
    <scope>NUCLEOTIDE SEQUENCE [LARGE SCALE GENOMIC DNA]</scope>
    <source>
        <strain evidence="1 2">NIES-3715</strain>
    </source>
</reference>
<organism evidence="1 2">
    <name type="scientific">Chaetoceros tenuissimus</name>
    <dbReference type="NCBI Taxonomy" id="426638"/>
    <lineage>
        <taxon>Eukaryota</taxon>
        <taxon>Sar</taxon>
        <taxon>Stramenopiles</taxon>
        <taxon>Ochrophyta</taxon>
        <taxon>Bacillariophyta</taxon>
        <taxon>Coscinodiscophyceae</taxon>
        <taxon>Chaetocerotophycidae</taxon>
        <taxon>Chaetocerotales</taxon>
        <taxon>Chaetocerotaceae</taxon>
        <taxon>Chaetoceros</taxon>
    </lineage>
</organism>
<dbReference type="AlphaFoldDB" id="A0AAD3H534"/>
<gene>
    <name evidence="1" type="ORF">CTEN210_07087</name>
</gene>
<sequence>MEVVALLAIVNQLKENEETDDIPLFDMESTNLDSLLNIDTLIEDSIRIGVSDGDTFSVYSLGNSAQEDSTTTSYSVFSTFDCNSIGNIDDTGLFEDFVQGEVTGIFKVLIDFTKQTVENDILHFKKKSKYENVLNIFSLTLGITLQHIDDFISAMIDVSAIRQGAMDKVIRTTNGQKKNRTINGFDGDLYFET</sequence>
<comment type="caution">
    <text evidence="1">The sequence shown here is derived from an EMBL/GenBank/DDBJ whole genome shotgun (WGS) entry which is preliminary data.</text>
</comment>
<keyword evidence="2" id="KW-1185">Reference proteome</keyword>
<evidence type="ECO:0000313" key="2">
    <source>
        <dbReference type="Proteomes" id="UP001054902"/>
    </source>
</evidence>
<name>A0AAD3H534_9STRA</name>
<dbReference type="EMBL" id="BLLK01000040">
    <property type="protein sequence ID" value="GFH50611.1"/>
    <property type="molecule type" value="Genomic_DNA"/>
</dbReference>
<accession>A0AAD3H534</accession>
<protein>
    <submittedName>
        <fullName evidence="1">Uncharacterized protein</fullName>
    </submittedName>
</protein>